<name>A0A1G2SBS9_9BACT</name>
<proteinExistence type="predicted"/>
<protein>
    <recommendedName>
        <fullName evidence="3">Methyltransferase FkbM domain-containing protein</fullName>
    </recommendedName>
</protein>
<dbReference type="PANTHER" id="PTHR34009">
    <property type="entry name" value="PROTEIN STAR"/>
    <property type="match status" value="1"/>
</dbReference>
<evidence type="ECO:0000313" key="1">
    <source>
        <dbReference type="EMBL" id="OHA82485.1"/>
    </source>
</evidence>
<dbReference type="GO" id="GO:0005737">
    <property type="term" value="C:cytoplasm"/>
    <property type="evidence" value="ECO:0007669"/>
    <property type="project" value="GOC"/>
</dbReference>
<evidence type="ECO:0000313" key="2">
    <source>
        <dbReference type="Proteomes" id="UP000178817"/>
    </source>
</evidence>
<dbReference type="GO" id="GO:0006888">
    <property type="term" value="P:endoplasmic reticulum to Golgi vesicle-mediated transport"/>
    <property type="evidence" value="ECO:0007669"/>
    <property type="project" value="TreeGrafter"/>
</dbReference>
<comment type="caution">
    <text evidence="1">The sequence shown here is derived from an EMBL/GenBank/DDBJ whole genome shotgun (WGS) entry which is preliminary data.</text>
</comment>
<dbReference type="GO" id="GO:0016197">
    <property type="term" value="P:endosomal transport"/>
    <property type="evidence" value="ECO:0007669"/>
    <property type="project" value="TreeGrafter"/>
</dbReference>
<dbReference type="GO" id="GO:0005886">
    <property type="term" value="C:plasma membrane"/>
    <property type="evidence" value="ECO:0007669"/>
    <property type="project" value="TreeGrafter"/>
</dbReference>
<reference evidence="1 2" key="1">
    <citation type="journal article" date="2016" name="Nat. Commun.">
        <title>Thousands of microbial genomes shed light on interconnected biogeochemical processes in an aquifer system.</title>
        <authorList>
            <person name="Anantharaman K."/>
            <person name="Brown C.T."/>
            <person name="Hug L.A."/>
            <person name="Sharon I."/>
            <person name="Castelle C.J."/>
            <person name="Probst A.J."/>
            <person name="Thomas B.C."/>
            <person name="Singh A."/>
            <person name="Wilkins M.J."/>
            <person name="Karaoz U."/>
            <person name="Brodie E.L."/>
            <person name="Williams K.H."/>
            <person name="Hubbard S.S."/>
            <person name="Banfield J.F."/>
        </authorList>
    </citation>
    <scope>NUCLEOTIDE SEQUENCE [LARGE SCALE GENOMIC DNA]</scope>
</reference>
<dbReference type="STRING" id="1802726.A3B07_02580"/>
<dbReference type="EMBL" id="MHUV01000006">
    <property type="protein sequence ID" value="OHA82485.1"/>
    <property type="molecule type" value="Genomic_DNA"/>
</dbReference>
<organism evidence="1 2">
    <name type="scientific">Candidatus Yonathbacteria bacterium RIFCSPLOWO2_01_FULL_43_27</name>
    <dbReference type="NCBI Taxonomy" id="1802726"/>
    <lineage>
        <taxon>Bacteria</taxon>
        <taxon>Candidatus Yonathiibacteriota</taxon>
    </lineage>
</organism>
<dbReference type="SUPFAM" id="SSF53335">
    <property type="entry name" value="S-adenosyl-L-methionine-dependent methyltransferases"/>
    <property type="match status" value="1"/>
</dbReference>
<dbReference type="Proteomes" id="UP000178817">
    <property type="component" value="Unassembled WGS sequence"/>
</dbReference>
<sequence>MIDKNNSNSQIKNDWLLDYRKKVTSQFGEDGIIEKIFSIIGETNKWCVELGALNGVHDSNVWDLLNNKGWSGVLIEADITNYKKLQALYEGKKNIACVNEFVSFEGEHSLDKIFSHTQIPKEFDLLSLDIDGNEYHLWESLVNYSPRVAIIEFNPSIPNDIDFVQPRDMNIFQGSSLLSLFRMGKQKGYELVCVVGVNAIFVKKELFPMFGIKNNSPESLYTDKSAYTRLFQLYDGTLVLSGCDTLLWHKKKIRSEDIQIVPRRKRYYPAKIDERKVIRSLKDTVRRLPLYPLLLKFRNWRFYG</sequence>
<accession>A0A1G2SBS9</accession>
<dbReference type="PANTHER" id="PTHR34009:SF2">
    <property type="entry name" value="PROTEIN STAR"/>
    <property type="match status" value="1"/>
</dbReference>
<dbReference type="InterPro" id="IPR029063">
    <property type="entry name" value="SAM-dependent_MTases_sf"/>
</dbReference>
<dbReference type="AlphaFoldDB" id="A0A1G2SBS9"/>
<dbReference type="InterPro" id="IPR053202">
    <property type="entry name" value="EGF_Rcpt_Signaling_Reg"/>
</dbReference>
<gene>
    <name evidence="1" type="ORF">A3B07_02580</name>
</gene>
<evidence type="ECO:0008006" key="3">
    <source>
        <dbReference type="Google" id="ProtNLM"/>
    </source>
</evidence>